<dbReference type="InterPro" id="IPR044824">
    <property type="entry name" value="MAIN-like"/>
</dbReference>
<dbReference type="PANTHER" id="PTHR46033:SF8">
    <property type="entry name" value="PROTEIN MAINTENANCE OF MERISTEMS-LIKE"/>
    <property type="match status" value="1"/>
</dbReference>
<evidence type="ECO:0000313" key="2">
    <source>
        <dbReference type="Proteomes" id="UP001341840"/>
    </source>
</evidence>
<sequence>MQIGGILRPPLLERLVMIPRIASICHGMGSLSPWRMWPTISDYELMAPAESRGTEGKLLPEDGLAQTADAPHFASCRIGHTEAVCQVLPYDVDRGYLLTDKSNNLVHIRWLPPLMEDFARCSKYSWGFVMLAWPYRSLSSATCSETTDLGEYVPLIMSWIYYRFPAWGPAHLDVIQHAPAEQGIIRLGGFLHGDIDSIDAAWIIPHYPYLSGSATAGLADNAGGGMNLDKIDYDGTCKQVNAASTSRCLHIHNEKRMRSHQRRERRLLHRPKSEAFPSPVFRIASFLLHRTLASSLN</sequence>
<proteinExistence type="predicted"/>
<comment type="caution">
    <text evidence="1">The sequence shown here is derived from an EMBL/GenBank/DDBJ whole genome shotgun (WGS) entry which is preliminary data.</text>
</comment>
<protein>
    <recommendedName>
        <fullName evidence="3">Aminotransferase-like plant mobile domain-containing protein</fullName>
    </recommendedName>
</protein>
<gene>
    <name evidence="1" type="ORF">PIB30_067228</name>
</gene>
<keyword evidence="2" id="KW-1185">Reference proteome</keyword>
<dbReference type="Proteomes" id="UP001341840">
    <property type="component" value="Unassembled WGS sequence"/>
</dbReference>
<organism evidence="1 2">
    <name type="scientific">Stylosanthes scabra</name>
    <dbReference type="NCBI Taxonomy" id="79078"/>
    <lineage>
        <taxon>Eukaryota</taxon>
        <taxon>Viridiplantae</taxon>
        <taxon>Streptophyta</taxon>
        <taxon>Embryophyta</taxon>
        <taxon>Tracheophyta</taxon>
        <taxon>Spermatophyta</taxon>
        <taxon>Magnoliopsida</taxon>
        <taxon>eudicotyledons</taxon>
        <taxon>Gunneridae</taxon>
        <taxon>Pentapetalae</taxon>
        <taxon>rosids</taxon>
        <taxon>fabids</taxon>
        <taxon>Fabales</taxon>
        <taxon>Fabaceae</taxon>
        <taxon>Papilionoideae</taxon>
        <taxon>50 kb inversion clade</taxon>
        <taxon>dalbergioids sensu lato</taxon>
        <taxon>Dalbergieae</taxon>
        <taxon>Pterocarpus clade</taxon>
        <taxon>Stylosanthes</taxon>
    </lineage>
</organism>
<dbReference type="PANTHER" id="PTHR46033">
    <property type="entry name" value="PROTEIN MAIN-LIKE 2"/>
    <property type="match status" value="1"/>
</dbReference>
<dbReference type="EMBL" id="JASCZI010091319">
    <property type="protein sequence ID" value="MED6149924.1"/>
    <property type="molecule type" value="Genomic_DNA"/>
</dbReference>
<accession>A0ABU6TN48</accession>
<reference evidence="1 2" key="1">
    <citation type="journal article" date="2023" name="Plants (Basel)">
        <title>Bridging the Gap: Combining Genomics and Transcriptomics Approaches to Understand Stylosanthes scabra, an Orphan Legume from the Brazilian Caatinga.</title>
        <authorList>
            <person name="Ferreira-Neto J.R.C."/>
            <person name="da Silva M.D."/>
            <person name="Binneck E."/>
            <person name="de Melo N.F."/>
            <person name="da Silva R.H."/>
            <person name="de Melo A.L.T.M."/>
            <person name="Pandolfi V."/>
            <person name="Bustamante F.O."/>
            <person name="Brasileiro-Vidal A.C."/>
            <person name="Benko-Iseppon A.M."/>
        </authorList>
    </citation>
    <scope>NUCLEOTIDE SEQUENCE [LARGE SCALE GENOMIC DNA]</scope>
    <source>
        <tissue evidence="1">Leaves</tissue>
    </source>
</reference>
<evidence type="ECO:0000313" key="1">
    <source>
        <dbReference type="EMBL" id="MED6149924.1"/>
    </source>
</evidence>
<evidence type="ECO:0008006" key="3">
    <source>
        <dbReference type="Google" id="ProtNLM"/>
    </source>
</evidence>
<name>A0ABU6TN48_9FABA</name>